<evidence type="ECO:0000313" key="1">
    <source>
        <dbReference type="EMBL" id="KAI5656399.1"/>
    </source>
</evidence>
<sequence length="292" mass="34654">MRRSRPYGVTKVASSRRQSIMDLHHHRLYMGVEDDVEDEVFAYRDILGTYTRREKANKHPWLHLMPEKYKTLWTLWRKALIIKVLGRNITFRVLEQRVRDLWNLEHRCKMIDLEQGYAVVRFYSREYYLHVLGEGPWIMMGHYLTMARWHPNLRPLLNVITSTLAWIRLPDIPVELFHEELLLWISNKIDKAVKIDYTILSVTRGRFVRGPARTCEDLTTVKEAVDGSYGPWMIPRNFCRNRNSNSSRIYNAKQLVENNAQGDKDRVENSAQGQKNLELQNYNRWVAARLKA</sequence>
<keyword evidence="2" id="KW-1185">Reference proteome</keyword>
<evidence type="ECO:0000313" key="2">
    <source>
        <dbReference type="Proteomes" id="UP001060085"/>
    </source>
</evidence>
<dbReference type="EMBL" id="CM044706">
    <property type="protein sequence ID" value="KAI5656399.1"/>
    <property type="molecule type" value="Genomic_DNA"/>
</dbReference>
<organism evidence="1 2">
    <name type="scientific">Catharanthus roseus</name>
    <name type="common">Madagascar periwinkle</name>
    <name type="synonym">Vinca rosea</name>
    <dbReference type="NCBI Taxonomy" id="4058"/>
    <lineage>
        <taxon>Eukaryota</taxon>
        <taxon>Viridiplantae</taxon>
        <taxon>Streptophyta</taxon>
        <taxon>Embryophyta</taxon>
        <taxon>Tracheophyta</taxon>
        <taxon>Spermatophyta</taxon>
        <taxon>Magnoliopsida</taxon>
        <taxon>eudicotyledons</taxon>
        <taxon>Gunneridae</taxon>
        <taxon>Pentapetalae</taxon>
        <taxon>asterids</taxon>
        <taxon>lamiids</taxon>
        <taxon>Gentianales</taxon>
        <taxon>Apocynaceae</taxon>
        <taxon>Rauvolfioideae</taxon>
        <taxon>Vinceae</taxon>
        <taxon>Catharanthinae</taxon>
        <taxon>Catharanthus</taxon>
    </lineage>
</organism>
<accession>A0ACC0A883</accession>
<gene>
    <name evidence="1" type="ORF">M9H77_25192</name>
</gene>
<dbReference type="Proteomes" id="UP001060085">
    <property type="component" value="Linkage Group LG06"/>
</dbReference>
<comment type="caution">
    <text evidence="1">The sequence shown here is derived from an EMBL/GenBank/DDBJ whole genome shotgun (WGS) entry which is preliminary data.</text>
</comment>
<protein>
    <submittedName>
        <fullName evidence="1">Uncharacterized protein</fullName>
    </submittedName>
</protein>
<proteinExistence type="predicted"/>
<reference evidence="2" key="1">
    <citation type="journal article" date="2023" name="Nat. Plants">
        <title>Single-cell RNA sequencing provides a high-resolution roadmap for understanding the multicellular compartmentation of specialized metabolism.</title>
        <authorList>
            <person name="Sun S."/>
            <person name="Shen X."/>
            <person name="Li Y."/>
            <person name="Li Y."/>
            <person name="Wang S."/>
            <person name="Li R."/>
            <person name="Zhang H."/>
            <person name="Shen G."/>
            <person name="Guo B."/>
            <person name="Wei J."/>
            <person name="Xu J."/>
            <person name="St-Pierre B."/>
            <person name="Chen S."/>
            <person name="Sun C."/>
        </authorList>
    </citation>
    <scope>NUCLEOTIDE SEQUENCE [LARGE SCALE GENOMIC DNA]</scope>
</reference>
<name>A0ACC0A883_CATRO</name>